<dbReference type="EMBL" id="OIVN01006277">
    <property type="protein sequence ID" value="SPD29594.1"/>
    <property type="molecule type" value="Genomic_DNA"/>
</dbReference>
<name>A0A2N9IZ43_FAGSY</name>
<evidence type="ECO:0008006" key="2">
    <source>
        <dbReference type="Google" id="ProtNLM"/>
    </source>
</evidence>
<protein>
    <recommendedName>
        <fullName evidence="2">RNase H type-1 domain-containing protein</fullName>
    </recommendedName>
</protein>
<proteinExistence type="predicted"/>
<accession>A0A2N9IZ43</accession>
<dbReference type="AlphaFoldDB" id="A0A2N9IZ43"/>
<sequence length="178" mass="19586">MVQSPVNSLQENATVDSLILQPARQWNFPLIDQLFEAFEAATIKTIPLSSRSSNDVLIWAATQNGKYSVKTEKCLSPSHGSQNGFRNLANPPMIDNHDFSGKAALGDLCSTIGDVTQLFASTILKSLWLASYMRLQRVLVEGDCKDLMDDLNSSTPCLSPYGTLVEELKQFVPIFSSI</sequence>
<gene>
    <name evidence="1" type="ORF">FSB_LOCUS57476</name>
</gene>
<organism evidence="1">
    <name type="scientific">Fagus sylvatica</name>
    <name type="common">Beechnut</name>
    <dbReference type="NCBI Taxonomy" id="28930"/>
    <lineage>
        <taxon>Eukaryota</taxon>
        <taxon>Viridiplantae</taxon>
        <taxon>Streptophyta</taxon>
        <taxon>Embryophyta</taxon>
        <taxon>Tracheophyta</taxon>
        <taxon>Spermatophyta</taxon>
        <taxon>Magnoliopsida</taxon>
        <taxon>eudicotyledons</taxon>
        <taxon>Gunneridae</taxon>
        <taxon>Pentapetalae</taxon>
        <taxon>rosids</taxon>
        <taxon>fabids</taxon>
        <taxon>Fagales</taxon>
        <taxon>Fagaceae</taxon>
        <taxon>Fagus</taxon>
    </lineage>
</organism>
<evidence type="ECO:0000313" key="1">
    <source>
        <dbReference type="EMBL" id="SPD29594.1"/>
    </source>
</evidence>
<reference evidence="1" key="1">
    <citation type="submission" date="2018-02" db="EMBL/GenBank/DDBJ databases">
        <authorList>
            <person name="Cohen D.B."/>
            <person name="Kent A.D."/>
        </authorList>
    </citation>
    <scope>NUCLEOTIDE SEQUENCE</scope>
</reference>